<dbReference type="UniPathway" id="UPA00115">
    <property type="reaction ID" value="UER00414"/>
</dbReference>
<dbReference type="InterPro" id="IPR018225">
    <property type="entry name" value="Transaldolase_AS"/>
</dbReference>
<feature type="compositionally biased region" description="Basic and acidic residues" evidence="1">
    <location>
        <begin position="546"/>
        <end position="562"/>
    </location>
</feature>
<dbReference type="PANTHER" id="PTHR42105">
    <property type="entry name" value="DIM2-ASSOCIATED PROTEIN 1"/>
    <property type="match status" value="1"/>
</dbReference>
<feature type="region of interest" description="Disordered" evidence="1">
    <location>
        <begin position="167"/>
        <end position="343"/>
    </location>
</feature>
<dbReference type="HOGENOM" id="CLU_003025_0_0_1"/>
<feature type="compositionally biased region" description="Polar residues" evidence="1">
    <location>
        <begin position="434"/>
        <end position="448"/>
    </location>
</feature>
<dbReference type="PANTHER" id="PTHR42105:SF1">
    <property type="entry name" value="TRANSALDOLASE"/>
    <property type="match status" value="1"/>
</dbReference>
<protein>
    <submittedName>
        <fullName evidence="2">Uncharacterized protein</fullName>
    </submittedName>
</protein>
<organism evidence="2 3">
    <name type="scientific">Exophiala spinifera</name>
    <dbReference type="NCBI Taxonomy" id="91928"/>
    <lineage>
        <taxon>Eukaryota</taxon>
        <taxon>Fungi</taxon>
        <taxon>Dikarya</taxon>
        <taxon>Ascomycota</taxon>
        <taxon>Pezizomycotina</taxon>
        <taxon>Eurotiomycetes</taxon>
        <taxon>Chaetothyriomycetidae</taxon>
        <taxon>Chaetothyriales</taxon>
        <taxon>Herpotrichiellaceae</taxon>
        <taxon>Exophiala</taxon>
    </lineage>
</organism>
<feature type="compositionally biased region" description="Low complexity" evidence="1">
    <location>
        <begin position="43"/>
        <end position="57"/>
    </location>
</feature>
<dbReference type="VEuPathDB" id="FungiDB:PV08_10223"/>
<gene>
    <name evidence="2" type="ORF">PV08_10223</name>
</gene>
<dbReference type="GO" id="GO:0005975">
    <property type="term" value="P:carbohydrate metabolic process"/>
    <property type="evidence" value="ECO:0007669"/>
    <property type="project" value="InterPro"/>
</dbReference>
<dbReference type="STRING" id="91928.A0A0D2BHS0"/>
<feature type="compositionally biased region" description="Basic and acidic residues" evidence="1">
    <location>
        <begin position="249"/>
        <end position="258"/>
    </location>
</feature>
<feature type="region of interest" description="Disordered" evidence="1">
    <location>
        <begin position="363"/>
        <end position="607"/>
    </location>
</feature>
<feature type="region of interest" description="Disordered" evidence="1">
    <location>
        <begin position="1279"/>
        <end position="1427"/>
    </location>
</feature>
<feature type="compositionally biased region" description="Polar residues" evidence="1">
    <location>
        <begin position="858"/>
        <end position="867"/>
    </location>
</feature>
<feature type="compositionally biased region" description="Polar residues" evidence="1">
    <location>
        <begin position="817"/>
        <end position="830"/>
    </location>
</feature>
<feature type="region of interest" description="Disordered" evidence="1">
    <location>
        <begin position="817"/>
        <end position="906"/>
    </location>
</feature>
<feature type="region of interest" description="Disordered" evidence="1">
    <location>
        <begin position="976"/>
        <end position="1002"/>
    </location>
</feature>
<feature type="compositionally biased region" description="Basic and acidic residues" evidence="1">
    <location>
        <begin position="178"/>
        <end position="190"/>
    </location>
</feature>
<feature type="compositionally biased region" description="Basic residues" evidence="1">
    <location>
        <begin position="831"/>
        <end position="843"/>
    </location>
</feature>
<dbReference type="Proteomes" id="UP000053328">
    <property type="component" value="Unassembled WGS sequence"/>
</dbReference>
<sequence>MGFTSRRPILPAPTDSELGPTDDTGIETDLGTDLSRRTDKTSDTIPDDGTPITITTAPKHKAKGKLTKTRQQSQTSLLIEYFEGNKASESGQRRPSLRVRYTPSHSRKNKDKGEGHILVTESKSARRPSQSHRIVLGGNDSLAENPITSDISSLDPADDLVAAAPVEVEVLQSTPSELSDRSPSPEDRYIEPGSDISSMPAESSLGPHQSISMVPSKETGSGVKGTSYDGPMLKPPVIPAERNLSNERITQKVIEKLSNKPRPSTKRQHSSQSGSRSSVSREAEEPIREARIRVTKPAEDQSAPSATGSSLVSGSQLSADHRSADQRSVRSGASNVSITNNPRLLQAVEDAIKRMILPQLDEIRRDQKHSHRSGHDKLNTPSDVSSSTISRDDRSRRKSSGSKSKRRESRDSESGLAVGSSRRRRSHKVEYDSPSEQSYDQTESLDSNSIREEKKSRKHRSHRARDVASGALGGAALTAAALKSHDSGSSLEYSEHRRRRRSKSRSSRSTSIAEKEDAFQKHHVPPMPFVSDLGTDLTRSSLKSSNDGRSETPTRREVREVIRGSPLEAPSPGSFTPTRNSFDLKRGLGTHHGNLSEHNLSGPDISSRKETLDEDVADRSGEVDDVDFATHGFAALTDPERARAYERNLHQQHPIRRGLSPIQSVASYQTTEPNRTSIMHAKSSESINSLKKTSQMDDQISVSSISSAPSTDLARSRRPQGISLENRSEIMGQHPSSYESTPRQAEVDVFEEQSRENESYRDEPYIDKVTAGQQVGQVSGATAEYVESPTGVESAVASLIEPSVVDSANHYSPRLSQADSYGAQEDQSPYHSHRGSPLKHQVSHHSLGERSFPGGMDTMNSPAQSPARSMDHFDAVPAQPAVQSARNPPLDQSERSPDSDITTNPSIIRGPIGGIAQGSTDHWPYDPTPPRSHAELVLPPVSRDIGSAGTDLIPQALSINRGSDLDQKGDLYLKAPPLATPPGGKDEGYETGANAPSPGPYSNKENFAVNAPLEDDPFATGRDKYVSGLSHGLSPMYDSASGRGRDNIQSKDIVALMDHLTVRDAQRNARDTEILVTLVRSAAEMRNSFEDMKKFIAEQDGMIMDTADRQHQQTQKIISGPRPQPVTPRAATSAASEEEFPSKRRNVFQRALRGLGAKNTQELQNIENMLIRLLDEVEGLRAIQSTTVPQNQPRSTSLASADNAQPPTDTGYEPEGQAGTSSTGDRSGFFSNNSSRQADYRNYSMQRDASNRISTVMEGDEEYDDYGNGLGTATAGNAQAMSQATPTRADPGRQARGGSVPLNTPPRTHVPHMGSLSNDNTPQHSANDGSSRKHKTFSSSFIPKMVSRWSKTTASTDNYRTSNQRIRPFSEVSRSGSNLGEYEYENDPQGDDRIRSQGSFQQEHYQDEENRPRSPLLPSQVSDNPKYQAHRNSMNLQHPQPRQGPTGRYQSRLESEAQLYNDEFSPTSQASLHWDNQPGLRNPDGAAAMYGGHVSPSSDLTYSRDAGIPHDNRSAVSSQGPPRPPKIPNDEPLVPQRPPKEMMSPPPSNRQQTYVDHVAAARAGSPAFDKSPVAALRSPQSQGRKPSGPRPLMAASGSKGDMNTVKRTRFRGSPNQIDSEDEAMAAY</sequence>
<feature type="compositionally biased region" description="Polar residues" evidence="1">
    <location>
        <begin position="684"/>
        <end position="693"/>
    </location>
</feature>
<feature type="compositionally biased region" description="Polar residues" evidence="1">
    <location>
        <begin position="1218"/>
        <end position="1246"/>
    </location>
</feature>
<feature type="region of interest" description="Disordered" evidence="1">
    <location>
        <begin position="669"/>
        <end position="746"/>
    </location>
</feature>
<keyword evidence="3" id="KW-1185">Reference proteome</keyword>
<feature type="region of interest" description="Disordered" evidence="1">
    <location>
        <begin position="1"/>
        <end position="154"/>
    </location>
</feature>
<feature type="compositionally biased region" description="Polar residues" evidence="1">
    <location>
        <begin position="1186"/>
        <end position="1208"/>
    </location>
</feature>
<name>A0A0D2BHS0_9EURO</name>
<feature type="compositionally biased region" description="Polar residues" evidence="1">
    <location>
        <begin position="302"/>
        <end position="318"/>
    </location>
</feature>
<evidence type="ECO:0000313" key="2">
    <source>
        <dbReference type="EMBL" id="KIW10924.1"/>
    </source>
</evidence>
<feature type="compositionally biased region" description="Basic residues" evidence="1">
    <location>
        <begin position="396"/>
        <end position="407"/>
    </location>
</feature>
<feature type="compositionally biased region" description="Polar residues" evidence="1">
    <location>
        <begin position="1417"/>
        <end position="1427"/>
    </location>
</feature>
<evidence type="ECO:0000313" key="3">
    <source>
        <dbReference type="Proteomes" id="UP000053328"/>
    </source>
</evidence>
<feature type="compositionally biased region" description="Polar residues" evidence="1">
    <location>
        <begin position="1349"/>
        <end position="1365"/>
    </location>
</feature>
<dbReference type="PROSITE" id="PS01054">
    <property type="entry name" value="TRANSALDOLASE_1"/>
    <property type="match status" value="1"/>
</dbReference>
<dbReference type="EMBL" id="KN847499">
    <property type="protein sequence ID" value="KIW10924.1"/>
    <property type="molecule type" value="Genomic_DNA"/>
</dbReference>
<feature type="compositionally biased region" description="Basic residues" evidence="1">
    <location>
        <begin position="496"/>
        <end position="506"/>
    </location>
</feature>
<reference evidence="2 3" key="1">
    <citation type="submission" date="2015-01" db="EMBL/GenBank/DDBJ databases">
        <title>The Genome Sequence of Exophiala spinifera CBS89968.</title>
        <authorList>
            <consortium name="The Broad Institute Genomics Platform"/>
            <person name="Cuomo C."/>
            <person name="de Hoog S."/>
            <person name="Gorbushina A."/>
            <person name="Stielow B."/>
            <person name="Teixiera M."/>
            <person name="Abouelleil A."/>
            <person name="Chapman S.B."/>
            <person name="Priest M."/>
            <person name="Young S.K."/>
            <person name="Wortman J."/>
            <person name="Nusbaum C."/>
            <person name="Birren B."/>
        </authorList>
    </citation>
    <scope>NUCLEOTIDE SEQUENCE [LARGE SCALE GENOMIC DNA]</scope>
    <source>
        <strain evidence="2 3">CBS 89968</strain>
    </source>
</reference>
<feature type="compositionally biased region" description="Polar residues" evidence="1">
    <location>
        <begin position="195"/>
        <end position="213"/>
    </location>
</feature>
<feature type="compositionally biased region" description="Basic and acidic residues" evidence="1">
    <location>
        <begin position="279"/>
        <end position="299"/>
    </location>
</feature>
<feature type="compositionally biased region" description="Basic and acidic residues" evidence="1">
    <location>
        <begin position="319"/>
        <end position="328"/>
    </location>
</feature>
<feature type="compositionally biased region" description="Polar residues" evidence="1">
    <location>
        <begin position="329"/>
        <end position="343"/>
    </location>
</feature>
<feature type="compositionally biased region" description="Basic residues" evidence="1">
    <location>
        <begin position="58"/>
        <end position="68"/>
    </location>
</feature>
<dbReference type="GO" id="GO:0006098">
    <property type="term" value="P:pentose-phosphate shunt"/>
    <property type="evidence" value="ECO:0007669"/>
    <property type="project" value="UniProtKB-UniPathway"/>
</dbReference>
<dbReference type="OrthoDB" id="5382102at2759"/>
<feature type="compositionally biased region" description="Polar residues" evidence="1">
    <location>
        <begin position="734"/>
        <end position="743"/>
    </location>
</feature>
<feature type="compositionally biased region" description="Acidic residues" evidence="1">
    <location>
        <begin position="1618"/>
        <end position="1627"/>
    </location>
</feature>
<feature type="compositionally biased region" description="Low complexity" evidence="1">
    <location>
        <begin position="696"/>
        <end position="707"/>
    </location>
</feature>
<feature type="region of interest" description="Disordered" evidence="1">
    <location>
        <begin position="1186"/>
        <end position="1246"/>
    </location>
</feature>
<feature type="region of interest" description="Disordered" evidence="1">
    <location>
        <begin position="1108"/>
        <end position="1142"/>
    </location>
</feature>
<dbReference type="RefSeq" id="XP_016231140.1">
    <property type="nucleotide sequence ID" value="XM_016384538.1"/>
</dbReference>
<feature type="region of interest" description="Disordered" evidence="1">
    <location>
        <begin position="1465"/>
        <end position="1627"/>
    </location>
</feature>
<feature type="compositionally biased region" description="Low complexity" evidence="1">
    <location>
        <begin position="468"/>
        <end position="482"/>
    </location>
</feature>
<evidence type="ECO:0000256" key="1">
    <source>
        <dbReference type="SAM" id="MobiDB-lite"/>
    </source>
</evidence>
<proteinExistence type="predicted"/>
<accession>A0A0D2BHS0</accession>
<feature type="compositionally biased region" description="Polar residues" evidence="1">
    <location>
        <begin position="1315"/>
        <end position="1329"/>
    </location>
</feature>
<dbReference type="GeneID" id="27337306"/>